<dbReference type="AlphaFoldDB" id="A0A450YJU2"/>
<evidence type="ECO:0000313" key="3">
    <source>
        <dbReference type="EMBL" id="VFK41802.1"/>
    </source>
</evidence>
<keyword evidence="1" id="KW-0812">Transmembrane</keyword>
<dbReference type="EMBL" id="CAADFT010000014">
    <property type="protein sequence ID" value="VFK41802.1"/>
    <property type="molecule type" value="Genomic_DNA"/>
</dbReference>
<dbReference type="Gene3D" id="3.40.50.300">
    <property type="entry name" value="P-loop containing nucleotide triphosphate hydrolases"/>
    <property type="match status" value="1"/>
</dbReference>
<accession>A0A450YJU2</accession>
<dbReference type="Pfam" id="PF19993">
    <property type="entry name" value="DO-GTPase2"/>
    <property type="match status" value="1"/>
</dbReference>
<reference evidence="3" key="1">
    <citation type="submission" date="2019-02" db="EMBL/GenBank/DDBJ databases">
        <authorList>
            <person name="Gruber-Vodicka R. H."/>
            <person name="Seah K. B. B."/>
        </authorList>
    </citation>
    <scope>NUCLEOTIDE SEQUENCE</scope>
    <source>
        <strain evidence="3">BECK_BZ125</strain>
    </source>
</reference>
<dbReference type="CDD" id="cd00882">
    <property type="entry name" value="Ras_like_GTPase"/>
    <property type="match status" value="1"/>
</dbReference>
<dbReference type="SUPFAM" id="SSF52540">
    <property type="entry name" value="P-loop containing nucleoside triphosphate hydrolases"/>
    <property type="match status" value="1"/>
</dbReference>
<organism evidence="3">
    <name type="scientific">Candidatus Kentrum sp. TC</name>
    <dbReference type="NCBI Taxonomy" id="2126339"/>
    <lineage>
        <taxon>Bacteria</taxon>
        <taxon>Pseudomonadati</taxon>
        <taxon>Pseudomonadota</taxon>
        <taxon>Gammaproteobacteria</taxon>
        <taxon>Candidatus Kentrum</taxon>
    </lineage>
</organism>
<feature type="transmembrane region" description="Helical" evidence="1">
    <location>
        <begin position="44"/>
        <end position="65"/>
    </location>
</feature>
<dbReference type="InterPro" id="IPR027417">
    <property type="entry name" value="P-loop_NTPase"/>
</dbReference>
<name>A0A450YJU2_9GAMM</name>
<protein>
    <submittedName>
        <fullName evidence="3">50S ribosome-binding GTPase</fullName>
    </submittedName>
</protein>
<keyword evidence="1" id="KW-1133">Transmembrane helix</keyword>
<dbReference type="InterPro" id="IPR045528">
    <property type="entry name" value="DO-GTPase2"/>
</dbReference>
<sequence length="349" mass="38788">MNRTIGDQILVVGLVVGLVGLVVGLVGLVGLVGIAEITEVIRKAAALALVSVAVAVAAALNLLLLARKNLPISHMVSFIGYPRSGKTTLITVLFAEVFAQRILRGVNIIPRGAETIERVNEDIAHLETGRELAPTTAQDLFNYRVEMLTGKTFLARRYKIEIGDFPGEDSENLANKDAAWLHETKYFQWALNADVFIFVIDLENLTDLDDDGAREYKSLLERSFRAAWQRIKEHHYDGARKLRNNPVILAFTKADLLLDSENFHQGNSAASAGNAPGNYHRPVVLDSKERNRELSEKQESIEAYFRDIIQYLGSETSRFHVIFTSAFAKEKPDSARFGIEELAQSVLPK</sequence>
<gene>
    <name evidence="3" type="ORF">BECKTC1821E_GA0114239_101440</name>
</gene>
<proteinExistence type="predicted"/>
<evidence type="ECO:0000259" key="2">
    <source>
        <dbReference type="Pfam" id="PF19993"/>
    </source>
</evidence>
<evidence type="ECO:0000256" key="1">
    <source>
        <dbReference type="SAM" id="Phobius"/>
    </source>
</evidence>
<feature type="domain" description="Double-GTPase 2" evidence="2">
    <location>
        <begin position="75"/>
        <end position="275"/>
    </location>
</feature>
<keyword evidence="1" id="KW-0472">Membrane</keyword>
<feature type="transmembrane region" description="Helical" evidence="1">
    <location>
        <begin position="9"/>
        <end position="32"/>
    </location>
</feature>